<reference evidence="2 3" key="1">
    <citation type="submission" date="2019-04" db="EMBL/GenBank/DDBJ databases">
        <title>Friends and foes A comparative genomics studyof 23 Aspergillus species from section Flavi.</title>
        <authorList>
            <consortium name="DOE Joint Genome Institute"/>
            <person name="Kjaerbolling I."/>
            <person name="Vesth T."/>
            <person name="Frisvad J.C."/>
            <person name="Nybo J.L."/>
            <person name="Theobald S."/>
            <person name="Kildgaard S."/>
            <person name="Isbrandt T."/>
            <person name="Kuo A."/>
            <person name="Sato A."/>
            <person name="Lyhne E.K."/>
            <person name="Kogle M.E."/>
            <person name="Wiebenga A."/>
            <person name="Kun R.S."/>
            <person name="Lubbers R.J."/>
            <person name="Makela M.R."/>
            <person name="Barry K."/>
            <person name="Chovatia M."/>
            <person name="Clum A."/>
            <person name="Daum C."/>
            <person name="Haridas S."/>
            <person name="He G."/>
            <person name="LaButti K."/>
            <person name="Lipzen A."/>
            <person name="Mondo S."/>
            <person name="Riley R."/>
            <person name="Salamov A."/>
            <person name="Simmons B.A."/>
            <person name="Magnuson J.K."/>
            <person name="Henrissat B."/>
            <person name="Mortensen U.H."/>
            <person name="Larsen T.O."/>
            <person name="Devries R.P."/>
            <person name="Grigoriev I.V."/>
            <person name="Machida M."/>
            <person name="Baker S.E."/>
            <person name="Andersen M.R."/>
        </authorList>
    </citation>
    <scope>NUCLEOTIDE SEQUENCE [LARGE SCALE GENOMIC DNA]</scope>
    <source>
        <strain evidence="2 3">IBT 29228</strain>
    </source>
</reference>
<dbReference type="EMBL" id="ML736160">
    <property type="protein sequence ID" value="KAE8382730.1"/>
    <property type="molecule type" value="Genomic_DNA"/>
</dbReference>
<keyword evidence="3" id="KW-1185">Reference proteome</keyword>
<evidence type="ECO:0000313" key="2">
    <source>
        <dbReference type="EMBL" id="KAE8382730.1"/>
    </source>
</evidence>
<proteinExistence type="predicted"/>
<gene>
    <name evidence="2" type="ORF">BDV26DRAFT_253058</name>
</gene>
<name>A0A5N7BLU8_9EURO</name>
<accession>A0A5N7BLU8</accession>
<protein>
    <submittedName>
        <fullName evidence="2">Uncharacterized protein</fullName>
    </submittedName>
</protein>
<feature type="region of interest" description="Disordered" evidence="1">
    <location>
        <begin position="142"/>
        <end position="171"/>
    </location>
</feature>
<evidence type="ECO:0000313" key="3">
    <source>
        <dbReference type="Proteomes" id="UP000326198"/>
    </source>
</evidence>
<sequence length="183" mass="20265">MSHGMILVYWLDVTCCTRTTRVWSSRALPQKPCYALTAACDSLPTVPGALQGLNIVLHHEPRMNYCIARARCMASGRQILRCNLEARVSQLRNLVTYDGGTGCYGTEADCLINTVMQQLPQALFMLFVRCISEHYSHHDGIPGKSLNRLNSPPAPHDKSTTSTLEPPCSDRAMCERSNIGLGR</sequence>
<organism evidence="2 3">
    <name type="scientific">Aspergillus bertholletiae</name>
    <dbReference type="NCBI Taxonomy" id="1226010"/>
    <lineage>
        <taxon>Eukaryota</taxon>
        <taxon>Fungi</taxon>
        <taxon>Dikarya</taxon>
        <taxon>Ascomycota</taxon>
        <taxon>Pezizomycotina</taxon>
        <taxon>Eurotiomycetes</taxon>
        <taxon>Eurotiomycetidae</taxon>
        <taxon>Eurotiales</taxon>
        <taxon>Aspergillaceae</taxon>
        <taxon>Aspergillus</taxon>
        <taxon>Aspergillus subgen. Circumdati</taxon>
    </lineage>
</organism>
<dbReference type="AlphaFoldDB" id="A0A5N7BLU8"/>
<dbReference type="Proteomes" id="UP000326198">
    <property type="component" value="Unassembled WGS sequence"/>
</dbReference>
<evidence type="ECO:0000256" key="1">
    <source>
        <dbReference type="SAM" id="MobiDB-lite"/>
    </source>
</evidence>